<evidence type="ECO:0000256" key="2">
    <source>
        <dbReference type="ARBA" id="ARBA00022598"/>
    </source>
</evidence>
<evidence type="ECO:0000256" key="8">
    <source>
        <dbReference type="HAMAP-Rule" id="MF_00123"/>
    </source>
</evidence>
<dbReference type="InterPro" id="IPR008909">
    <property type="entry name" value="DALR_anticod-bd"/>
</dbReference>
<sequence length="594" mass="67064">MIKDKILKDLQKAVEGLGYKSTDIVCSISKNSSFGDYSTNVALQLSKVEGDNAKQSLATSAKQNPIEIANQILEKLGNPDYLEKIEIAGNGFLNFFVKAEVLMENLFKNLDKKSNGKKVMVEYAHPNTHKAFHIGHLRNISTGESVVRLMEAAGYEVVRANYEGDVGMHIAKAIYALLHLDSFNEEVKKIEGVWARVELLGKAYAAGSKAFEEDEEAQKAIKDINFLVYASAQRFAAEKGAEPSSTDYLKFVTGRKGEIDEVFNLWKETRQWSLDYFETIYKRVYTHYDRYYFESECLAGVDIAREVVKEGILEESEGAVIFKGEKYGLDTRVFVNSLGLPTYEAKELSLALKQFSEFGELDKIIHVVGPEQASFFKVAFKVEELLDSKIKNKQYHLVYGWVKLKTGKMSSRTGEVVLGEWLLDEAKTEIKKQFPEMDEETAEKVAVGAVKFSMLKFSTSSEISFSFEDSISLEGDSGPYVQYTYARTQSVLKSSDFDPKTVTKVDTLEVEERALLQQIEYFDETVKQATANFSPNVVAEYLLDLARAFNLFYQKHRIIKGEEKKDFRLSLTNAVASVLKNGLYLLGIEAPERM</sequence>
<comment type="subunit">
    <text evidence="8">Monomer.</text>
</comment>
<dbReference type="Gene3D" id="3.40.50.620">
    <property type="entry name" value="HUPs"/>
    <property type="match status" value="1"/>
</dbReference>
<dbReference type="InterPro" id="IPR009080">
    <property type="entry name" value="tRNAsynth_Ia_anticodon-bd"/>
</dbReference>
<dbReference type="SUPFAM" id="SSF55190">
    <property type="entry name" value="Arginyl-tRNA synthetase (ArgRS), N-terminal 'additional' domain"/>
    <property type="match status" value="1"/>
</dbReference>
<dbReference type="InterPro" id="IPR035684">
    <property type="entry name" value="ArgRS_core"/>
</dbReference>
<dbReference type="PRINTS" id="PR01038">
    <property type="entry name" value="TRNASYNTHARG"/>
</dbReference>
<dbReference type="SMART" id="SM01016">
    <property type="entry name" value="Arg_tRNA_synt_N"/>
    <property type="match status" value="1"/>
</dbReference>
<dbReference type="InterPro" id="IPR014729">
    <property type="entry name" value="Rossmann-like_a/b/a_fold"/>
</dbReference>
<comment type="similarity">
    <text evidence="1 8 9">Belongs to the class-I aminoacyl-tRNA synthetase family.</text>
</comment>
<dbReference type="STRING" id="1797768.A3C59_02045"/>
<dbReference type="PANTHER" id="PTHR11956">
    <property type="entry name" value="ARGINYL-TRNA SYNTHETASE"/>
    <property type="match status" value="1"/>
</dbReference>
<dbReference type="Gene3D" id="3.30.1360.70">
    <property type="entry name" value="Arginyl tRNA synthetase N-terminal domain"/>
    <property type="match status" value="1"/>
</dbReference>
<feature type="domain" description="DALR anticodon binding" evidence="10">
    <location>
        <begin position="481"/>
        <end position="594"/>
    </location>
</feature>
<evidence type="ECO:0000313" key="13">
    <source>
        <dbReference type="Proteomes" id="UP000176902"/>
    </source>
</evidence>
<reference evidence="12 13" key="1">
    <citation type="journal article" date="2016" name="Nat. Commun.">
        <title>Thousands of microbial genomes shed light on interconnected biogeochemical processes in an aquifer system.</title>
        <authorList>
            <person name="Anantharaman K."/>
            <person name="Brown C.T."/>
            <person name="Hug L.A."/>
            <person name="Sharon I."/>
            <person name="Castelle C.J."/>
            <person name="Probst A.J."/>
            <person name="Thomas B.C."/>
            <person name="Singh A."/>
            <person name="Wilkins M.J."/>
            <person name="Karaoz U."/>
            <person name="Brodie E.L."/>
            <person name="Williams K.H."/>
            <person name="Hubbard S.S."/>
            <person name="Banfield J.F."/>
        </authorList>
    </citation>
    <scope>NUCLEOTIDE SEQUENCE [LARGE SCALE GENOMIC DNA]</scope>
</reference>
<evidence type="ECO:0000313" key="12">
    <source>
        <dbReference type="EMBL" id="OGE32944.1"/>
    </source>
</evidence>
<keyword evidence="2 8" id="KW-0436">Ligase</keyword>
<dbReference type="NCBIfam" id="TIGR00456">
    <property type="entry name" value="argS"/>
    <property type="match status" value="1"/>
</dbReference>
<evidence type="ECO:0000256" key="5">
    <source>
        <dbReference type="ARBA" id="ARBA00022917"/>
    </source>
</evidence>
<dbReference type="GO" id="GO:0006420">
    <property type="term" value="P:arginyl-tRNA aminoacylation"/>
    <property type="evidence" value="ECO:0007669"/>
    <property type="project" value="UniProtKB-UniRule"/>
</dbReference>
<evidence type="ECO:0000259" key="10">
    <source>
        <dbReference type="SMART" id="SM00836"/>
    </source>
</evidence>
<feature type="domain" description="Arginyl tRNA synthetase N-terminal" evidence="11">
    <location>
        <begin position="4"/>
        <end position="97"/>
    </location>
</feature>
<comment type="caution">
    <text evidence="12">The sequence shown here is derived from an EMBL/GenBank/DDBJ whole genome shotgun (WGS) entry which is preliminary data.</text>
</comment>
<feature type="short sequence motif" description="'HIGH' region" evidence="8">
    <location>
        <begin position="126"/>
        <end position="136"/>
    </location>
</feature>
<dbReference type="HAMAP" id="MF_00123">
    <property type="entry name" value="Arg_tRNA_synth"/>
    <property type="match status" value="1"/>
</dbReference>
<comment type="catalytic activity">
    <reaction evidence="7 8">
        <text>tRNA(Arg) + L-arginine + ATP = L-arginyl-tRNA(Arg) + AMP + diphosphate</text>
        <dbReference type="Rhea" id="RHEA:20301"/>
        <dbReference type="Rhea" id="RHEA-COMP:9658"/>
        <dbReference type="Rhea" id="RHEA-COMP:9673"/>
        <dbReference type="ChEBI" id="CHEBI:30616"/>
        <dbReference type="ChEBI" id="CHEBI:32682"/>
        <dbReference type="ChEBI" id="CHEBI:33019"/>
        <dbReference type="ChEBI" id="CHEBI:78442"/>
        <dbReference type="ChEBI" id="CHEBI:78513"/>
        <dbReference type="ChEBI" id="CHEBI:456215"/>
        <dbReference type="EC" id="6.1.1.19"/>
    </reaction>
</comment>
<dbReference type="EMBL" id="MFCV01000018">
    <property type="protein sequence ID" value="OGE32944.1"/>
    <property type="molecule type" value="Genomic_DNA"/>
</dbReference>
<gene>
    <name evidence="8" type="primary">argS</name>
    <name evidence="12" type="ORF">A3C59_02045</name>
</gene>
<name>A0A1F5JWH1_9BACT</name>
<evidence type="ECO:0000256" key="1">
    <source>
        <dbReference type="ARBA" id="ARBA00005594"/>
    </source>
</evidence>
<keyword evidence="6 8" id="KW-0030">Aminoacyl-tRNA synthetase</keyword>
<dbReference type="EC" id="6.1.1.19" evidence="8"/>
<accession>A0A1F5JWH1</accession>
<proteinExistence type="inferred from homology"/>
<keyword evidence="5 8" id="KW-0648">Protein biosynthesis</keyword>
<dbReference type="PANTHER" id="PTHR11956:SF5">
    <property type="entry name" value="ARGININE--TRNA LIGASE, CYTOPLASMIC"/>
    <property type="match status" value="1"/>
</dbReference>
<dbReference type="InterPro" id="IPR036695">
    <property type="entry name" value="Arg-tRNA-synth_N_sf"/>
</dbReference>
<organism evidence="12 13">
    <name type="scientific">Candidatus Daviesbacteria bacterium RIFCSPHIGHO2_02_FULL_36_13</name>
    <dbReference type="NCBI Taxonomy" id="1797768"/>
    <lineage>
        <taxon>Bacteria</taxon>
        <taxon>Candidatus Daviesiibacteriota</taxon>
    </lineage>
</organism>
<dbReference type="InterPro" id="IPR005148">
    <property type="entry name" value="Arg-tRNA-synth_N"/>
</dbReference>
<dbReference type="Pfam" id="PF03485">
    <property type="entry name" value="Arg_tRNA_synt_N"/>
    <property type="match status" value="1"/>
</dbReference>
<dbReference type="Pfam" id="PF05746">
    <property type="entry name" value="DALR_1"/>
    <property type="match status" value="1"/>
</dbReference>
<dbReference type="FunFam" id="1.10.730.10:FF:000006">
    <property type="entry name" value="Arginyl-tRNA synthetase 2, mitochondrial"/>
    <property type="match status" value="1"/>
</dbReference>
<evidence type="ECO:0000259" key="11">
    <source>
        <dbReference type="SMART" id="SM01016"/>
    </source>
</evidence>
<dbReference type="SMART" id="SM00836">
    <property type="entry name" value="DALR_1"/>
    <property type="match status" value="1"/>
</dbReference>
<dbReference type="GO" id="GO:0005524">
    <property type="term" value="F:ATP binding"/>
    <property type="evidence" value="ECO:0007669"/>
    <property type="project" value="UniProtKB-UniRule"/>
</dbReference>
<evidence type="ECO:0000256" key="6">
    <source>
        <dbReference type="ARBA" id="ARBA00023146"/>
    </source>
</evidence>
<evidence type="ECO:0000256" key="3">
    <source>
        <dbReference type="ARBA" id="ARBA00022741"/>
    </source>
</evidence>
<protein>
    <recommendedName>
        <fullName evidence="8">Arginine--tRNA ligase</fullName>
        <ecNumber evidence="8">6.1.1.19</ecNumber>
    </recommendedName>
    <alternativeName>
        <fullName evidence="8">Arginyl-tRNA synthetase</fullName>
        <shortName evidence="8">ArgRS</shortName>
    </alternativeName>
</protein>
<evidence type="ECO:0000256" key="4">
    <source>
        <dbReference type="ARBA" id="ARBA00022840"/>
    </source>
</evidence>
<dbReference type="Pfam" id="PF00750">
    <property type="entry name" value="tRNA-synt_1d"/>
    <property type="match status" value="1"/>
</dbReference>
<dbReference type="Proteomes" id="UP000176902">
    <property type="component" value="Unassembled WGS sequence"/>
</dbReference>
<dbReference type="SUPFAM" id="SSF47323">
    <property type="entry name" value="Anticodon-binding domain of a subclass of class I aminoacyl-tRNA synthetases"/>
    <property type="match status" value="1"/>
</dbReference>
<evidence type="ECO:0000256" key="9">
    <source>
        <dbReference type="RuleBase" id="RU363038"/>
    </source>
</evidence>
<dbReference type="InterPro" id="IPR001278">
    <property type="entry name" value="Arg-tRNA-ligase"/>
</dbReference>
<comment type="subcellular location">
    <subcellularLocation>
        <location evidence="8">Cytoplasm</location>
    </subcellularLocation>
</comment>
<dbReference type="GO" id="GO:0004814">
    <property type="term" value="F:arginine-tRNA ligase activity"/>
    <property type="evidence" value="ECO:0007669"/>
    <property type="project" value="UniProtKB-UniRule"/>
</dbReference>
<keyword evidence="8" id="KW-0963">Cytoplasm</keyword>
<keyword evidence="4 8" id="KW-0067">ATP-binding</keyword>
<dbReference type="AlphaFoldDB" id="A0A1F5JWH1"/>
<dbReference type="Gene3D" id="1.10.730.10">
    <property type="entry name" value="Isoleucyl-tRNA Synthetase, Domain 1"/>
    <property type="match status" value="1"/>
</dbReference>
<dbReference type="SUPFAM" id="SSF52374">
    <property type="entry name" value="Nucleotidylyl transferase"/>
    <property type="match status" value="1"/>
</dbReference>
<evidence type="ECO:0000256" key="7">
    <source>
        <dbReference type="ARBA" id="ARBA00049339"/>
    </source>
</evidence>
<dbReference type="GO" id="GO:0005737">
    <property type="term" value="C:cytoplasm"/>
    <property type="evidence" value="ECO:0007669"/>
    <property type="project" value="UniProtKB-SubCell"/>
</dbReference>
<keyword evidence="3 8" id="KW-0547">Nucleotide-binding</keyword>